<gene>
    <name evidence="1" type="ORF">SDC9_142700</name>
</gene>
<name>A0A645E1Z4_9ZZZZ</name>
<dbReference type="EMBL" id="VSSQ01042022">
    <property type="protein sequence ID" value="MPM95545.1"/>
    <property type="molecule type" value="Genomic_DNA"/>
</dbReference>
<comment type="caution">
    <text evidence="1">The sequence shown here is derived from an EMBL/GenBank/DDBJ whole genome shotgun (WGS) entry which is preliminary data.</text>
</comment>
<evidence type="ECO:0000313" key="1">
    <source>
        <dbReference type="EMBL" id="MPM95545.1"/>
    </source>
</evidence>
<accession>A0A645E1Z4</accession>
<proteinExistence type="predicted"/>
<dbReference type="AlphaFoldDB" id="A0A645E1Z4"/>
<sequence>MAHGGQPGVAIISGGRAIDGNTLAVHVHAQHGHVVFPADDSADAAIRRVHCLHGGAVAKAPDQALARGGHELAVLADEAVFAVEIQRRAVQRAAVAFDAADDGDGAGFDDGLVDDFDFFAVQRDGLAVVGGVGLAAGGFAQADGAAEAVALGIAAEKGFGKHQHLGAMAGRLADQRRGLERAFDAVAGDGCGLDHGGLEELGRCRHVCLSPAC</sequence>
<organism evidence="1">
    <name type="scientific">bioreactor metagenome</name>
    <dbReference type="NCBI Taxonomy" id="1076179"/>
    <lineage>
        <taxon>unclassified sequences</taxon>
        <taxon>metagenomes</taxon>
        <taxon>ecological metagenomes</taxon>
    </lineage>
</organism>
<reference evidence="1" key="1">
    <citation type="submission" date="2019-08" db="EMBL/GenBank/DDBJ databases">
        <authorList>
            <person name="Kucharzyk K."/>
            <person name="Murdoch R.W."/>
            <person name="Higgins S."/>
            <person name="Loffler F."/>
        </authorList>
    </citation>
    <scope>NUCLEOTIDE SEQUENCE</scope>
</reference>
<protein>
    <submittedName>
        <fullName evidence="1">Uncharacterized protein</fullName>
    </submittedName>
</protein>